<evidence type="ECO:0000313" key="3">
    <source>
        <dbReference type="Proteomes" id="UP000314294"/>
    </source>
</evidence>
<organism evidence="2 3">
    <name type="scientific">Liparis tanakae</name>
    <name type="common">Tanaka's snailfish</name>
    <dbReference type="NCBI Taxonomy" id="230148"/>
    <lineage>
        <taxon>Eukaryota</taxon>
        <taxon>Metazoa</taxon>
        <taxon>Chordata</taxon>
        <taxon>Craniata</taxon>
        <taxon>Vertebrata</taxon>
        <taxon>Euteleostomi</taxon>
        <taxon>Actinopterygii</taxon>
        <taxon>Neopterygii</taxon>
        <taxon>Teleostei</taxon>
        <taxon>Neoteleostei</taxon>
        <taxon>Acanthomorphata</taxon>
        <taxon>Eupercaria</taxon>
        <taxon>Perciformes</taxon>
        <taxon>Cottioidei</taxon>
        <taxon>Cottales</taxon>
        <taxon>Liparidae</taxon>
        <taxon>Liparis</taxon>
    </lineage>
</organism>
<dbReference type="AlphaFoldDB" id="A0A4Z2J9G5"/>
<dbReference type="Proteomes" id="UP000314294">
    <property type="component" value="Unassembled WGS sequence"/>
</dbReference>
<feature type="region of interest" description="Disordered" evidence="1">
    <location>
        <begin position="280"/>
        <end position="308"/>
    </location>
</feature>
<keyword evidence="3" id="KW-1185">Reference proteome</keyword>
<proteinExistence type="predicted"/>
<comment type="caution">
    <text evidence="2">The sequence shown here is derived from an EMBL/GenBank/DDBJ whole genome shotgun (WGS) entry which is preliminary data.</text>
</comment>
<reference evidence="2 3" key="1">
    <citation type="submission" date="2019-03" db="EMBL/GenBank/DDBJ databases">
        <title>First draft genome of Liparis tanakae, snailfish: a comprehensive survey of snailfish specific genes.</title>
        <authorList>
            <person name="Kim W."/>
            <person name="Song I."/>
            <person name="Jeong J.-H."/>
            <person name="Kim D."/>
            <person name="Kim S."/>
            <person name="Ryu S."/>
            <person name="Song J.Y."/>
            <person name="Lee S.K."/>
        </authorList>
    </citation>
    <scope>NUCLEOTIDE SEQUENCE [LARGE SCALE GENOMIC DNA]</scope>
    <source>
        <tissue evidence="2">Muscle</tissue>
    </source>
</reference>
<dbReference type="OrthoDB" id="10646069at2759"/>
<evidence type="ECO:0000256" key="1">
    <source>
        <dbReference type="SAM" id="MobiDB-lite"/>
    </source>
</evidence>
<accession>A0A4Z2J9G5</accession>
<evidence type="ECO:0000313" key="2">
    <source>
        <dbReference type="EMBL" id="TNN86866.1"/>
    </source>
</evidence>
<dbReference type="EMBL" id="SRLO01000013">
    <property type="protein sequence ID" value="TNN86866.1"/>
    <property type="molecule type" value="Genomic_DNA"/>
</dbReference>
<protein>
    <submittedName>
        <fullName evidence="2">Uncharacterized protein</fullName>
    </submittedName>
</protein>
<gene>
    <name evidence="2" type="ORF">EYF80_003049</name>
</gene>
<sequence length="308" mass="33865">MKDFYSCNRHEDLDGILGVDYARDAIEALFQTALAVSHQNFLLQVGYLGVPVRIQYSVKILSVSGLYLLFEVVDVLSQDLPVLQQIVECLNFSESSLICLISCVRWVFMDCENMASFFFMSTSWHSSSCSLFLRCSLSLKEGGVRQMEQQFLGELSLSQCMMGSHFWGVLGSIAGDILFNALEPARSTSVMVKMACEREEAAFIAVEATVRTEFPTSRQPTISWAVDTCLSLDDTDTSPCTCMDLGSARASTGPYISSKSQMRYPRSYAGCVATGRNALPESASGVPTTPTPVPTDRSQGFSRIGAEW</sequence>
<name>A0A4Z2J9G5_9TELE</name>